<dbReference type="GO" id="GO:0070403">
    <property type="term" value="F:NAD+ binding"/>
    <property type="evidence" value="ECO:0007669"/>
    <property type="project" value="InterPro"/>
</dbReference>
<evidence type="ECO:0000256" key="3">
    <source>
        <dbReference type="ARBA" id="ARBA00022692"/>
    </source>
</evidence>
<evidence type="ECO:0000256" key="6">
    <source>
        <dbReference type="ARBA" id="ARBA00022989"/>
    </source>
</evidence>
<dbReference type="UniPathway" id="UPA00796">
    <property type="reaction ID" value="UER00771"/>
</dbReference>
<dbReference type="EMBL" id="PCYM01000003">
    <property type="protein sequence ID" value="PIR47677.1"/>
    <property type="molecule type" value="Genomic_DNA"/>
</dbReference>
<dbReference type="GO" id="GO:0033320">
    <property type="term" value="P:UDP-D-xylose biosynthetic process"/>
    <property type="evidence" value="ECO:0007669"/>
    <property type="project" value="UniProtKB-UniPathway"/>
</dbReference>
<accession>A0A2H0RMK5</accession>
<keyword evidence="9" id="KW-0472">Membrane</keyword>
<protein>
    <recommendedName>
        <fullName evidence="13">NAD-dependent epimerase/dehydratase domain-containing protein</fullName>
    </recommendedName>
</protein>
<reference evidence="14 15" key="1">
    <citation type="submission" date="2017-09" db="EMBL/GenBank/DDBJ databases">
        <title>Depth-based differentiation of microbial function through sediment-hosted aquifers and enrichment of novel symbionts in the deep terrestrial subsurface.</title>
        <authorList>
            <person name="Probst A.J."/>
            <person name="Ladd B."/>
            <person name="Jarett J.K."/>
            <person name="Geller-Mcgrath D.E."/>
            <person name="Sieber C.M."/>
            <person name="Emerson J.B."/>
            <person name="Anantharaman K."/>
            <person name="Thomas B.C."/>
            <person name="Malmstrom R."/>
            <person name="Stieglmeier M."/>
            <person name="Klingl A."/>
            <person name="Woyke T."/>
            <person name="Ryan C.M."/>
            <person name="Banfield J.F."/>
        </authorList>
    </citation>
    <scope>NUCLEOTIDE SEQUENCE [LARGE SCALE GENOMIC DNA]</scope>
    <source>
        <strain evidence="14">CG10_big_fil_rev_8_21_14_0_10_50_16</strain>
    </source>
</reference>
<evidence type="ECO:0000256" key="2">
    <source>
        <dbReference type="ARBA" id="ARBA00004323"/>
    </source>
</evidence>
<organism evidence="14 15">
    <name type="scientific">Candidatus Uhrbacteria bacterium CG10_big_fil_rev_8_21_14_0_10_50_16</name>
    <dbReference type="NCBI Taxonomy" id="1975039"/>
    <lineage>
        <taxon>Bacteria</taxon>
        <taxon>Candidatus Uhriibacteriota</taxon>
    </lineage>
</organism>
<evidence type="ECO:0000256" key="5">
    <source>
        <dbReference type="ARBA" id="ARBA00022968"/>
    </source>
</evidence>
<evidence type="ECO:0000313" key="15">
    <source>
        <dbReference type="Proteomes" id="UP000230084"/>
    </source>
</evidence>
<feature type="domain" description="NAD-dependent epimerase/dehydratase" evidence="13">
    <location>
        <begin position="11"/>
        <end position="261"/>
    </location>
</feature>
<evidence type="ECO:0000256" key="7">
    <source>
        <dbReference type="ARBA" id="ARBA00023027"/>
    </source>
</evidence>
<evidence type="ECO:0000256" key="8">
    <source>
        <dbReference type="ARBA" id="ARBA00023034"/>
    </source>
</evidence>
<evidence type="ECO:0000256" key="10">
    <source>
        <dbReference type="ARBA" id="ARBA00023180"/>
    </source>
</evidence>
<sequence>MSKPIFEKKNVLVTGGAGFIGSHLCEDLIQSGARVICVDDFSSSIERNIDMLLKHPDFQFIKADITQPLNLESFPELEAYKIPFQGIQEIYHLACPTAIRRFDAMKVHTLKTNSIGTLQVLDIAEKYDARVVFTSSSVVYGGRSEGSLFFEESHEGIVDHLSPRSVYDEGKRFAESSCVAYLQSRSVDVRIARIFRTYGPRMPLFDGHLIPDFIIDALEGKPLTIYGDEHFKTSLVYVDDIVDGLVKLMEIDQDPGPINLGSDVDMLMVDVANTIVHLTQSSSQVTFAPALPFLTELGLPRIQKARDVLGWLPLVRLEEGLRETMEDVRANRILLSNLYKDKT</sequence>
<dbReference type="InterPro" id="IPR036291">
    <property type="entry name" value="NAD(P)-bd_dom_sf"/>
</dbReference>
<dbReference type="AlphaFoldDB" id="A0A2H0RMK5"/>
<dbReference type="InterPro" id="IPR001509">
    <property type="entry name" value="Epimerase_deHydtase"/>
</dbReference>
<keyword evidence="8" id="KW-0333">Golgi apparatus</keyword>
<evidence type="ECO:0000259" key="13">
    <source>
        <dbReference type="Pfam" id="PF01370"/>
    </source>
</evidence>
<comment type="caution">
    <text evidence="14">The sequence shown here is derived from an EMBL/GenBank/DDBJ whole genome shotgun (WGS) entry which is preliminary data.</text>
</comment>
<keyword evidence="4" id="KW-0210">Decarboxylase</keyword>
<evidence type="ECO:0000256" key="4">
    <source>
        <dbReference type="ARBA" id="ARBA00022793"/>
    </source>
</evidence>
<comment type="cofactor">
    <cofactor evidence="1">
        <name>NAD(+)</name>
        <dbReference type="ChEBI" id="CHEBI:57540"/>
    </cofactor>
</comment>
<keyword evidence="10" id="KW-0325">Glycoprotein</keyword>
<evidence type="ECO:0000256" key="1">
    <source>
        <dbReference type="ARBA" id="ARBA00001911"/>
    </source>
</evidence>
<dbReference type="FunFam" id="3.40.50.720:FF:000065">
    <property type="entry name" value="UDP-glucuronic acid decarboxylase 1"/>
    <property type="match status" value="1"/>
</dbReference>
<keyword evidence="5" id="KW-0735">Signal-anchor</keyword>
<evidence type="ECO:0000256" key="12">
    <source>
        <dbReference type="ARBA" id="ARBA00037859"/>
    </source>
</evidence>
<keyword evidence="7" id="KW-0520">NAD</keyword>
<dbReference type="Pfam" id="PF01370">
    <property type="entry name" value="Epimerase"/>
    <property type="match status" value="1"/>
</dbReference>
<name>A0A2H0RMK5_9BACT</name>
<dbReference type="InterPro" id="IPR044516">
    <property type="entry name" value="UXS-like"/>
</dbReference>
<keyword evidence="3" id="KW-0812">Transmembrane</keyword>
<dbReference type="GO" id="GO:0048040">
    <property type="term" value="F:UDP-glucuronate decarboxylase activity"/>
    <property type="evidence" value="ECO:0007669"/>
    <property type="project" value="TreeGrafter"/>
</dbReference>
<proteinExistence type="predicted"/>
<evidence type="ECO:0000256" key="11">
    <source>
        <dbReference type="ARBA" id="ARBA00023239"/>
    </source>
</evidence>
<dbReference type="PANTHER" id="PTHR43078">
    <property type="entry name" value="UDP-GLUCURONIC ACID DECARBOXYLASE-RELATED"/>
    <property type="match status" value="1"/>
</dbReference>
<dbReference type="Gene3D" id="3.40.50.720">
    <property type="entry name" value="NAD(P)-binding Rossmann-like Domain"/>
    <property type="match status" value="1"/>
</dbReference>
<dbReference type="GO" id="GO:0042732">
    <property type="term" value="P:D-xylose metabolic process"/>
    <property type="evidence" value="ECO:0007669"/>
    <property type="project" value="InterPro"/>
</dbReference>
<evidence type="ECO:0000256" key="9">
    <source>
        <dbReference type="ARBA" id="ARBA00023136"/>
    </source>
</evidence>
<keyword evidence="11" id="KW-0456">Lyase</keyword>
<evidence type="ECO:0000313" key="14">
    <source>
        <dbReference type="EMBL" id="PIR47677.1"/>
    </source>
</evidence>
<dbReference type="SUPFAM" id="SSF51735">
    <property type="entry name" value="NAD(P)-binding Rossmann-fold domains"/>
    <property type="match status" value="1"/>
</dbReference>
<dbReference type="GO" id="GO:0005737">
    <property type="term" value="C:cytoplasm"/>
    <property type="evidence" value="ECO:0007669"/>
    <property type="project" value="TreeGrafter"/>
</dbReference>
<comment type="subcellular location">
    <subcellularLocation>
        <location evidence="2">Golgi apparatus membrane</location>
        <topology evidence="2">Single-pass type II membrane protein</topology>
    </subcellularLocation>
    <subcellularLocation>
        <location evidence="12">Golgi apparatus</location>
        <location evidence="12">Golgi stack membrane</location>
    </subcellularLocation>
</comment>
<keyword evidence="6" id="KW-1133">Transmembrane helix</keyword>
<dbReference type="PANTHER" id="PTHR43078:SF6">
    <property type="entry name" value="UDP-GLUCURONIC ACID DECARBOXYLASE 1"/>
    <property type="match status" value="1"/>
</dbReference>
<gene>
    <name evidence="14" type="ORF">COV06_02220</name>
</gene>
<dbReference type="Proteomes" id="UP000230084">
    <property type="component" value="Unassembled WGS sequence"/>
</dbReference>